<name>J9CNS2_9ZZZZ</name>
<reference evidence="1" key="1">
    <citation type="journal article" date="2012" name="PLoS ONE">
        <title>Gene sets for utilization of primary and secondary nutrition supplies in the distal gut of endangered iberian lynx.</title>
        <authorList>
            <person name="Alcaide M."/>
            <person name="Messina E."/>
            <person name="Richter M."/>
            <person name="Bargiela R."/>
            <person name="Peplies J."/>
            <person name="Huws S.A."/>
            <person name="Newbold C.J."/>
            <person name="Golyshin P.N."/>
            <person name="Simon M.A."/>
            <person name="Lopez G."/>
            <person name="Yakimov M.M."/>
            <person name="Ferrer M."/>
        </authorList>
    </citation>
    <scope>NUCLEOTIDE SEQUENCE</scope>
</reference>
<comment type="caution">
    <text evidence="1">The sequence shown here is derived from an EMBL/GenBank/DDBJ whole genome shotgun (WGS) entry which is preliminary data.</text>
</comment>
<accession>J9CNS2</accession>
<dbReference type="EMBL" id="AMCI01002826">
    <property type="protein sequence ID" value="EJX01766.1"/>
    <property type="molecule type" value="Genomic_DNA"/>
</dbReference>
<dbReference type="AlphaFoldDB" id="J9CNS2"/>
<evidence type="ECO:0000313" key="1">
    <source>
        <dbReference type="EMBL" id="EJX01766.1"/>
    </source>
</evidence>
<gene>
    <name evidence="1" type="ORF">EVA_10129</name>
</gene>
<protein>
    <submittedName>
        <fullName evidence="1">Uncharacterized protein</fullName>
    </submittedName>
</protein>
<proteinExistence type="predicted"/>
<organism evidence="1">
    <name type="scientific">gut metagenome</name>
    <dbReference type="NCBI Taxonomy" id="749906"/>
    <lineage>
        <taxon>unclassified sequences</taxon>
        <taxon>metagenomes</taxon>
        <taxon>organismal metagenomes</taxon>
    </lineage>
</organism>
<sequence>MARISRCFPVLLAAFAFIGLVVFCNSTFIVSWFSRKLMTSGCSLTLTCSSRCLFD</sequence>